<feature type="transmembrane region" description="Helical" evidence="1">
    <location>
        <begin position="38"/>
        <end position="69"/>
    </location>
</feature>
<dbReference type="OrthoDB" id="675470at2"/>
<gene>
    <name evidence="2" type="ORF">FO440_03665</name>
</gene>
<keyword evidence="3" id="KW-1185">Reference proteome</keyword>
<keyword evidence="1" id="KW-0812">Transmembrane</keyword>
<keyword evidence="1" id="KW-0472">Membrane</keyword>
<comment type="caution">
    <text evidence="2">The sequence shown here is derived from an EMBL/GenBank/DDBJ whole genome shotgun (WGS) entry which is preliminary data.</text>
</comment>
<dbReference type="EMBL" id="VLPK01000001">
    <property type="protein sequence ID" value="TSJ43303.1"/>
    <property type="molecule type" value="Genomic_DNA"/>
</dbReference>
<dbReference type="AlphaFoldDB" id="A0A556MTS6"/>
<evidence type="ECO:0000313" key="2">
    <source>
        <dbReference type="EMBL" id="TSJ43303.1"/>
    </source>
</evidence>
<sequence length="124" mass="13712">MEEAKKEPQQPLIEQLKEYAEIRFKLAKYKAVDSGSTIFASLIADVVVVISMVLAFIFASFTLAFYLAHVLDSDWEGFGCVALLYLLIAIVIKVNKGGIEKPLANAFVKKIFKNKNSNDGPANI</sequence>
<organism evidence="2 3">
    <name type="scientific">Mucilaginibacter corticis</name>
    <dbReference type="NCBI Taxonomy" id="2597670"/>
    <lineage>
        <taxon>Bacteria</taxon>
        <taxon>Pseudomonadati</taxon>
        <taxon>Bacteroidota</taxon>
        <taxon>Sphingobacteriia</taxon>
        <taxon>Sphingobacteriales</taxon>
        <taxon>Sphingobacteriaceae</taxon>
        <taxon>Mucilaginibacter</taxon>
    </lineage>
</organism>
<name>A0A556MTS6_9SPHI</name>
<dbReference type="Proteomes" id="UP000318733">
    <property type="component" value="Unassembled WGS sequence"/>
</dbReference>
<dbReference type="Pfam" id="PF07332">
    <property type="entry name" value="Phage_holin_3_6"/>
    <property type="match status" value="1"/>
</dbReference>
<dbReference type="InterPro" id="IPR009937">
    <property type="entry name" value="Phage_holin_3_6"/>
</dbReference>
<protein>
    <submittedName>
        <fullName evidence="2">Phage holin family protein</fullName>
    </submittedName>
</protein>
<reference evidence="2 3" key="1">
    <citation type="submission" date="2019-07" db="EMBL/GenBank/DDBJ databases">
        <authorList>
            <person name="Huq M.A."/>
        </authorList>
    </citation>
    <scope>NUCLEOTIDE SEQUENCE [LARGE SCALE GENOMIC DNA]</scope>
    <source>
        <strain evidence="2 3">MAH-19</strain>
    </source>
</reference>
<accession>A0A556MTS6</accession>
<evidence type="ECO:0000313" key="3">
    <source>
        <dbReference type="Proteomes" id="UP000318733"/>
    </source>
</evidence>
<proteinExistence type="predicted"/>
<feature type="transmembrane region" description="Helical" evidence="1">
    <location>
        <begin position="75"/>
        <end position="92"/>
    </location>
</feature>
<evidence type="ECO:0000256" key="1">
    <source>
        <dbReference type="SAM" id="Phobius"/>
    </source>
</evidence>
<keyword evidence="1" id="KW-1133">Transmembrane helix</keyword>
<dbReference type="RefSeq" id="WP_144246868.1">
    <property type="nucleotide sequence ID" value="NZ_VLPK01000001.1"/>
</dbReference>